<evidence type="ECO:0000256" key="3">
    <source>
        <dbReference type="ARBA" id="ARBA00023237"/>
    </source>
</evidence>
<proteinExistence type="predicted"/>
<dbReference type="Pfam" id="PF13568">
    <property type="entry name" value="OMP_b-brl_2"/>
    <property type="match status" value="1"/>
</dbReference>
<keyword evidence="6" id="KW-0675">Receptor</keyword>
<feature type="signal peptide" evidence="4">
    <location>
        <begin position="1"/>
        <end position="18"/>
    </location>
</feature>
<dbReference type="Proteomes" id="UP000676386">
    <property type="component" value="Unassembled WGS sequence"/>
</dbReference>
<dbReference type="RefSeq" id="WP_211970933.1">
    <property type="nucleotide sequence ID" value="NZ_CBFHAM010000029.1"/>
</dbReference>
<gene>
    <name evidence="6" type="ORF">KE626_00865</name>
</gene>
<evidence type="ECO:0000256" key="4">
    <source>
        <dbReference type="SAM" id="SignalP"/>
    </source>
</evidence>
<dbReference type="SUPFAM" id="SSF56935">
    <property type="entry name" value="Porins"/>
    <property type="match status" value="1"/>
</dbReference>
<keyword evidence="2" id="KW-0472">Membrane</keyword>
<evidence type="ECO:0000256" key="2">
    <source>
        <dbReference type="ARBA" id="ARBA00023136"/>
    </source>
</evidence>
<name>A0ABS5ISB6_9BACT</name>
<accession>A0ABS5ISB6</accession>
<evidence type="ECO:0000256" key="1">
    <source>
        <dbReference type="ARBA" id="ARBA00004442"/>
    </source>
</evidence>
<dbReference type="EMBL" id="JAGTXB010000001">
    <property type="protein sequence ID" value="MBS0025849.1"/>
    <property type="molecule type" value="Genomic_DNA"/>
</dbReference>
<comment type="caution">
    <text evidence="6">The sequence shown here is derived from an EMBL/GenBank/DDBJ whole genome shotgun (WGS) entry which is preliminary data.</text>
</comment>
<keyword evidence="7" id="KW-1185">Reference proteome</keyword>
<evidence type="ECO:0000313" key="7">
    <source>
        <dbReference type="Proteomes" id="UP000676386"/>
    </source>
</evidence>
<sequence length="257" mass="28355">MKSLLPLFALTILPATLAAQKTDFKVNASANISVLPAFNNQIIIVNGFIVPGAISVANAANPPMTTSSTSSTKSQIGFNVEVEAGKKLSDRWKISLSLGINQIRFDYDTHIYQSVLYKNDFDLSELTTKYGDSKFTYLSSRPFNVSLTFNRFALQAGPIISYLIGKKYSNYVLVSNTGTGEAIGAFFESKGDIQKFLYGAHLNARIGVAKNLEIMLGGQYFLNSLYKKEVTYKPIYDKSKALQFQLGLSYNFAAVIR</sequence>
<comment type="subcellular location">
    <subcellularLocation>
        <location evidence="1">Cell outer membrane</location>
    </subcellularLocation>
</comment>
<evidence type="ECO:0000259" key="5">
    <source>
        <dbReference type="Pfam" id="PF13568"/>
    </source>
</evidence>
<dbReference type="InterPro" id="IPR036942">
    <property type="entry name" value="Beta-barrel_TonB_sf"/>
</dbReference>
<feature type="chain" id="PRO_5046307591" evidence="4">
    <location>
        <begin position="19"/>
        <end position="257"/>
    </location>
</feature>
<organism evidence="6 7">
    <name type="scientific">Chitinophaga hostae</name>
    <dbReference type="NCBI Taxonomy" id="2831022"/>
    <lineage>
        <taxon>Bacteria</taxon>
        <taxon>Pseudomonadati</taxon>
        <taxon>Bacteroidota</taxon>
        <taxon>Chitinophagia</taxon>
        <taxon>Chitinophagales</taxon>
        <taxon>Chitinophagaceae</taxon>
        <taxon>Chitinophaga</taxon>
    </lineage>
</organism>
<evidence type="ECO:0000313" key="6">
    <source>
        <dbReference type="EMBL" id="MBS0025849.1"/>
    </source>
</evidence>
<keyword evidence="4" id="KW-0732">Signal</keyword>
<reference evidence="6 7" key="1">
    <citation type="submission" date="2021-04" db="EMBL/GenBank/DDBJ databases">
        <title>Chitinophaga sp. nov., isolated from the rhizosphere soil.</title>
        <authorList>
            <person name="He S."/>
        </authorList>
    </citation>
    <scope>NUCLEOTIDE SEQUENCE [LARGE SCALE GENOMIC DNA]</scope>
    <source>
        <strain evidence="6 7">2R12</strain>
    </source>
</reference>
<dbReference type="InterPro" id="IPR025665">
    <property type="entry name" value="Beta-barrel_OMP_2"/>
</dbReference>
<protein>
    <submittedName>
        <fullName evidence="6">TonB-dependent receptor</fullName>
    </submittedName>
</protein>
<feature type="domain" description="Outer membrane protein beta-barrel" evidence="5">
    <location>
        <begin position="55"/>
        <end position="224"/>
    </location>
</feature>
<keyword evidence="3" id="KW-0998">Cell outer membrane</keyword>
<dbReference type="Gene3D" id="2.40.170.20">
    <property type="entry name" value="TonB-dependent receptor, beta-barrel domain"/>
    <property type="match status" value="1"/>
</dbReference>